<feature type="region of interest" description="Disordered" evidence="1">
    <location>
        <begin position="19"/>
        <end position="62"/>
    </location>
</feature>
<protein>
    <submittedName>
        <fullName evidence="2">Uncharacterized protein</fullName>
    </submittedName>
</protein>
<dbReference type="AlphaFoldDB" id="A0AAD5WUI9"/>
<evidence type="ECO:0000313" key="2">
    <source>
        <dbReference type="EMBL" id="KAJ2903506.1"/>
    </source>
</evidence>
<comment type="caution">
    <text evidence="2">The sequence shown here is derived from an EMBL/GenBank/DDBJ whole genome shotgun (WGS) entry which is preliminary data.</text>
</comment>
<keyword evidence="3" id="KW-1185">Reference proteome</keyword>
<reference evidence="2" key="1">
    <citation type="submission" date="2022-07" db="EMBL/GenBank/DDBJ databases">
        <title>Draft genome sequence of Zalerion maritima ATCC 34329, a (micro)plastics degrading marine fungus.</title>
        <authorList>
            <person name="Paco A."/>
            <person name="Goncalves M.F.M."/>
            <person name="Rocha-Santos T.A.P."/>
            <person name="Alves A."/>
        </authorList>
    </citation>
    <scope>NUCLEOTIDE SEQUENCE</scope>
    <source>
        <strain evidence="2">ATCC 34329</strain>
    </source>
</reference>
<dbReference type="Proteomes" id="UP001201980">
    <property type="component" value="Unassembled WGS sequence"/>
</dbReference>
<name>A0AAD5WUI9_9PEZI</name>
<evidence type="ECO:0000256" key="1">
    <source>
        <dbReference type="SAM" id="MobiDB-lite"/>
    </source>
</evidence>
<dbReference type="EMBL" id="JAKWBI020000079">
    <property type="protein sequence ID" value="KAJ2903506.1"/>
    <property type="molecule type" value="Genomic_DNA"/>
</dbReference>
<accession>A0AAD5WUI9</accession>
<evidence type="ECO:0000313" key="3">
    <source>
        <dbReference type="Proteomes" id="UP001201980"/>
    </source>
</evidence>
<proteinExistence type="predicted"/>
<sequence length="99" mass="10679">MSNNDEMLSFESQIWNQTSGPFHDNHNTAAIHTGLGRSPMKHGSDATNQRFSSMEHGTGSSASHCSLTLREADTCTSAIMTSAFCDMKAISIKALQVNS</sequence>
<organism evidence="2 3">
    <name type="scientific">Zalerion maritima</name>
    <dbReference type="NCBI Taxonomy" id="339359"/>
    <lineage>
        <taxon>Eukaryota</taxon>
        <taxon>Fungi</taxon>
        <taxon>Dikarya</taxon>
        <taxon>Ascomycota</taxon>
        <taxon>Pezizomycotina</taxon>
        <taxon>Sordariomycetes</taxon>
        <taxon>Lulworthiomycetidae</taxon>
        <taxon>Lulworthiales</taxon>
        <taxon>Lulworthiaceae</taxon>
        <taxon>Zalerion</taxon>
    </lineage>
</organism>
<gene>
    <name evidence="2" type="ORF">MKZ38_009728</name>
</gene>